<accession>A0A212K2W1</accession>
<dbReference type="AlphaFoldDB" id="A0A212K2W1"/>
<reference evidence="1" key="1">
    <citation type="submission" date="2016-04" db="EMBL/GenBank/DDBJ databases">
        <authorList>
            <person name="Evans L.H."/>
            <person name="Alamgir A."/>
            <person name="Owens N."/>
            <person name="Weber N.D."/>
            <person name="Virtaneva K."/>
            <person name="Barbian K."/>
            <person name="Babar A."/>
            <person name="Rosenke K."/>
        </authorList>
    </citation>
    <scope>NUCLEOTIDE SEQUENCE</scope>
    <source>
        <strain evidence="1">86</strain>
    </source>
</reference>
<dbReference type="EMBL" id="FLUO01000001">
    <property type="protein sequence ID" value="SBW05855.1"/>
    <property type="molecule type" value="Genomic_DNA"/>
</dbReference>
<name>A0A212K2W1_9PROT</name>
<proteinExistence type="predicted"/>
<protein>
    <submittedName>
        <fullName evidence="1">Uncharacterized protein</fullName>
    </submittedName>
</protein>
<gene>
    <name evidence="1" type="ORF">KL86APRO_12034</name>
</gene>
<sequence length="82" mass="8398">MRLVLHGALAQYGGPYTLAVQTPRQAVRLIGAQIPGFLAGSTVLSSGLVLGDEVSGAIANLAVTQALKGVTDADAQEYSDED</sequence>
<evidence type="ECO:0000313" key="1">
    <source>
        <dbReference type="EMBL" id="SBW05855.1"/>
    </source>
</evidence>
<organism evidence="1">
    <name type="scientific">uncultured Alphaproteobacteria bacterium</name>
    <dbReference type="NCBI Taxonomy" id="91750"/>
    <lineage>
        <taxon>Bacteria</taxon>
        <taxon>Pseudomonadati</taxon>
        <taxon>Pseudomonadota</taxon>
        <taxon>Alphaproteobacteria</taxon>
        <taxon>environmental samples</taxon>
    </lineage>
</organism>